<dbReference type="AlphaFoldDB" id="A0A177HJM9"/>
<dbReference type="PATRIC" id="fig|1716141.3.peg.6618"/>
<evidence type="ECO:0000313" key="3">
    <source>
        <dbReference type="Proteomes" id="UP000077381"/>
    </source>
</evidence>
<dbReference type="OrthoDB" id="4315119at2"/>
<evidence type="ECO:0000313" key="2">
    <source>
        <dbReference type="EMBL" id="OAH10378.1"/>
    </source>
</evidence>
<keyword evidence="3" id="KW-1185">Reference proteome</keyword>
<name>A0A177HJM9_9ACTN</name>
<dbReference type="RefSeq" id="WP_067284303.1">
    <property type="nucleotide sequence ID" value="NZ_LOHS01000146.1"/>
</dbReference>
<evidence type="ECO:0000256" key="1">
    <source>
        <dbReference type="SAM" id="MobiDB-lite"/>
    </source>
</evidence>
<protein>
    <submittedName>
        <fullName evidence="2">Uncharacterized protein</fullName>
    </submittedName>
</protein>
<comment type="caution">
    <text evidence="2">The sequence shown here is derived from an EMBL/GenBank/DDBJ whole genome shotgun (WGS) entry which is preliminary data.</text>
</comment>
<feature type="region of interest" description="Disordered" evidence="1">
    <location>
        <begin position="47"/>
        <end position="115"/>
    </location>
</feature>
<dbReference type="Proteomes" id="UP000077381">
    <property type="component" value="Unassembled WGS sequence"/>
</dbReference>
<sequence>MTTPSSNDPGSLPLQALPDGDAEVRLVLRLQWEDVAALGQEAGRLAARLQRPVTLDEAASHRLRTRPPAAHAKPTPQDRPPQGVGPAPVSSLPGPGHSPGDQARQAIERINGMTG</sequence>
<gene>
    <name evidence="2" type="ORF">STSP_62920</name>
</gene>
<accession>A0A177HJM9</accession>
<proteinExistence type="predicted"/>
<dbReference type="EMBL" id="LOHS01000146">
    <property type="protein sequence ID" value="OAH10378.1"/>
    <property type="molecule type" value="Genomic_DNA"/>
</dbReference>
<organism evidence="2 3">
    <name type="scientific">Streptomyces jeddahensis</name>
    <dbReference type="NCBI Taxonomy" id="1716141"/>
    <lineage>
        <taxon>Bacteria</taxon>
        <taxon>Bacillati</taxon>
        <taxon>Actinomycetota</taxon>
        <taxon>Actinomycetes</taxon>
        <taxon>Kitasatosporales</taxon>
        <taxon>Streptomycetaceae</taxon>
        <taxon>Streptomyces</taxon>
    </lineage>
</organism>
<reference evidence="2 3" key="1">
    <citation type="submission" date="2015-12" db="EMBL/GenBank/DDBJ databases">
        <title>Genome sequence of Streptomyces sp. G25.</title>
        <authorList>
            <person name="Poehlein A."/>
            <person name="Roettig A."/>
            <person name="Hiessl S."/>
            <person name="Hauschild P."/>
            <person name="Schauer J."/>
            <person name="Madkour M.H."/>
            <person name="Al-Ansari A.M."/>
            <person name="Almakishah N.H."/>
            <person name="Steinbuechel A."/>
            <person name="Daniel R."/>
        </authorList>
    </citation>
    <scope>NUCLEOTIDE SEQUENCE [LARGE SCALE GENOMIC DNA]</scope>
    <source>
        <strain evidence="3">G25(2015)</strain>
    </source>
</reference>